<feature type="compositionally biased region" description="Polar residues" evidence="1">
    <location>
        <begin position="469"/>
        <end position="488"/>
    </location>
</feature>
<feature type="region of interest" description="Disordered" evidence="1">
    <location>
        <begin position="327"/>
        <end position="346"/>
    </location>
</feature>
<feature type="region of interest" description="Disordered" evidence="1">
    <location>
        <begin position="778"/>
        <end position="830"/>
    </location>
</feature>
<reference evidence="2 3" key="1">
    <citation type="submission" date="2024-01" db="EMBL/GenBank/DDBJ databases">
        <title>Comparative genomics of Cryptococcus and Kwoniella reveals pathogenesis evolution and contrasting modes of karyotype evolution via chromosome fusion or intercentromeric recombination.</title>
        <authorList>
            <person name="Coelho M.A."/>
            <person name="David-Palma M."/>
            <person name="Shea T."/>
            <person name="Bowers K."/>
            <person name="McGinley-Smith S."/>
            <person name="Mohammad A.W."/>
            <person name="Gnirke A."/>
            <person name="Yurkov A.M."/>
            <person name="Nowrousian M."/>
            <person name="Sun S."/>
            <person name="Cuomo C.A."/>
            <person name="Heitman J."/>
        </authorList>
    </citation>
    <scope>NUCLEOTIDE SEQUENCE [LARGE SCALE GENOMIC DNA]</scope>
    <source>
        <strain evidence="2 3">PYCC6329</strain>
    </source>
</reference>
<keyword evidence="3" id="KW-1185">Reference proteome</keyword>
<name>A0AAX4K9G8_9TREE</name>
<feature type="region of interest" description="Disordered" evidence="1">
    <location>
        <begin position="560"/>
        <end position="587"/>
    </location>
</feature>
<dbReference type="Proteomes" id="UP001358614">
    <property type="component" value="Chromosome 1"/>
</dbReference>
<feature type="compositionally biased region" description="Polar residues" evidence="1">
    <location>
        <begin position="287"/>
        <end position="302"/>
    </location>
</feature>
<feature type="region of interest" description="Disordered" evidence="1">
    <location>
        <begin position="469"/>
        <end position="512"/>
    </location>
</feature>
<dbReference type="RefSeq" id="XP_066080120.1">
    <property type="nucleotide sequence ID" value="XM_066224023.1"/>
</dbReference>
<feature type="region of interest" description="Disordered" evidence="1">
    <location>
        <begin position="171"/>
        <end position="320"/>
    </location>
</feature>
<proteinExistence type="predicted"/>
<sequence length="937" mass="104582">MPKAAPEDHRPARAVLHAPYPLPFVITRPQVILPPNSPTLSAPVLPTVSHEVSVPLPPASIADFPLFKHDWRKVEPAFPPIPYPLVPREEKERKRVKKLHVLKLKKSGEESSEWEIMSHSSNRIGKDNRELLGLTKQVGKISADGELDEDDPNQDENNLLIYAFVSSYQRGDFDSPDSHDDPPEPLTPTQANPFPKAPPSIHDEPPFAPGIPHRDDTPRPTSPHLYGVVGRRPTPFPDFEDAKEASGPATEEGPAWDVVSDAISGFWSDGTDADEADQESEMRETPATRTLVTPCASASRNSGKPKKRAHSPDRPLFIGQTNQVPFTFVPPARKAPSQSSISDGTRIFREGGYVSESGSVRTIRQIPRSKVNRMRVKEREKQIKRERSSTPKQRDYQRSNATPRPSPPVQPAGPPTVSSFGNPYNFPLQNMQFPQQFMNQPMMPQQSMFGLDTFLFAPIAPLLRTSEVLSSPTSNEGGPGLSNINQLPQGREPSWSPQPMSIDPRTAESQLQANGVSWPHALPDREQVTPSNASSLLQQLAGHSGMSDVDVPMPTALSRITQPQIPPQAQAQASSSKRRVSRRALAEGDDMVPLGKACHNYLNLRRKAAEKRRKVRMGVGKVVDLWDNITEDEAKDKQQDKKINPPIIKVRKPTPVQPHPLPRPQSQQQWNTTPTMGITPNGDPNLQAQLNAQAQNMYANMMMQQQAMPFNIGMPMGYYPQFNQGFQFPQAQWGMNVPSQKMFTQAQQQQQQQQWMNQASSNIPQQYLAPPSGDTFGFPTPGATPQAPTPKPHTHAGFNPFTPKSPEREEQDHKPLRKRMRSTISPSSANDLMLRNRASSSKPLAGLGSGLLSPAEIQSPERFRTNVRREQTQEVEVDMEEEDNKNWNCGLMGAQDDEEAKNKDERRNQWVREERQRVGSLGLVRTGWKGKEKEVLR</sequence>
<organism evidence="2 3">
    <name type="scientific">Kwoniella europaea PYCC6329</name>
    <dbReference type="NCBI Taxonomy" id="1423913"/>
    <lineage>
        <taxon>Eukaryota</taxon>
        <taxon>Fungi</taxon>
        <taxon>Dikarya</taxon>
        <taxon>Basidiomycota</taxon>
        <taxon>Agaricomycotina</taxon>
        <taxon>Tremellomycetes</taxon>
        <taxon>Tremellales</taxon>
        <taxon>Cryptococcaceae</taxon>
        <taxon>Kwoniella</taxon>
    </lineage>
</organism>
<evidence type="ECO:0000313" key="2">
    <source>
        <dbReference type="EMBL" id="WWD02153.1"/>
    </source>
</evidence>
<protein>
    <submittedName>
        <fullName evidence="2">Uncharacterized protein</fullName>
    </submittedName>
</protein>
<dbReference type="KEGG" id="ker:91098995"/>
<feature type="compositionally biased region" description="Basic and acidic residues" evidence="1">
    <location>
        <begin position="375"/>
        <end position="397"/>
    </location>
</feature>
<evidence type="ECO:0000256" key="1">
    <source>
        <dbReference type="SAM" id="MobiDB-lite"/>
    </source>
</evidence>
<feature type="region of interest" description="Disordered" evidence="1">
    <location>
        <begin position="649"/>
        <end position="670"/>
    </location>
</feature>
<feature type="compositionally biased region" description="Pro residues" evidence="1">
    <location>
        <begin position="404"/>
        <end position="414"/>
    </location>
</feature>
<accession>A0AAX4K9G8</accession>
<dbReference type="AlphaFoldDB" id="A0AAX4K9G8"/>
<dbReference type="EMBL" id="CP144089">
    <property type="protein sequence ID" value="WWD02153.1"/>
    <property type="molecule type" value="Genomic_DNA"/>
</dbReference>
<dbReference type="GeneID" id="91098995"/>
<feature type="compositionally biased region" description="Basic and acidic residues" evidence="1">
    <location>
        <begin position="805"/>
        <end position="814"/>
    </location>
</feature>
<feature type="region of interest" description="Disordered" evidence="1">
    <location>
        <begin position="364"/>
        <end position="423"/>
    </location>
</feature>
<gene>
    <name evidence="2" type="ORF">V865_000191</name>
</gene>
<feature type="compositionally biased region" description="Acidic residues" evidence="1">
    <location>
        <begin position="873"/>
        <end position="883"/>
    </location>
</feature>
<evidence type="ECO:0000313" key="3">
    <source>
        <dbReference type="Proteomes" id="UP001358614"/>
    </source>
</evidence>
<feature type="region of interest" description="Disordered" evidence="1">
    <location>
        <begin position="866"/>
        <end position="908"/>
    </location>
</feature>
<feature type="compositionally biased region" description="Basic and acidic residues" evidence="1">
    <location>
        <begin position="171"/>
        <end position="182"/>
    </location>
</feature>